<evidence type="ECO:0000259" key="1">
    <source>
        <dbReference type="Pfam" id="PF00078"/>
    </source>
</evidence>
<dbReference type="Pfam" id="PF00078">
    <property type="entry name" value="RVT_1"/>
    <property type="match status" value="1"/>
</dbReference>
<dbReference type="InterPro" id="IPR043128">
    <property type="entry name" value="Rev_trsase/Diguanyl_cyclase"/>
</dbReference>
<reference evidence="2 3" key="1">
    <citation type="journal article" date="2019" name="Sci. Rep.">
        <title>Orb-weaving spider Araneus ventricosus genome elucidates the spidroin gene catalogue.</title>
        <authorList>
            <person name="Kono N."/>
            <person name="Nakamura H."/>
            <person name="Ohtoshi R."/>
            <person name="Moran D.A.P."/>
            <person name="Shinohara A."/>
            <person name="Yoshida Y."/>
            <person name="Fujiwara M."/>
            <person name="Mori M."/>
            <person name="Tomita M."/>
            <person name="Arakawa K."/>
        </authorList>
    </citation>
    <scope>NUCLEOTIDE SEQUENCE [LARGE SCALE GENOMIC DNA]</scope>
</reference>
<proteinExistence type="predicted"/>
<dbReference type="CDD" id="cd01647">
    <property type="entry name" value="RT_LTR"/>
    <property type="match status" value="1"/>
</dbReference>
<dbReference type="PANTHER" id="PTHR33064">
    <property type="entry name" value="POL PROTEIN"/>
    <property type="match status" value="1"/>
</dbReference>
<dbReference type="EMBL" id="BGPR01000929">
    <property type="protein sequence ID" value="GBM40434.1"/>
    <property type="molecule type" value="Genomic_DNA"/>
</dbReference>
<dbReference type="Proteomes" id="UP000499080">
    <property type="component" value="Unassembled WGS sequence"/>
</dbReference>
<dbReference type="GO" id="GO:0071897">
    <property type="term" value="P:DNA biosynthetic process"/>
    <property type="evidence" value="ECO:0007669"/>
    <property type="project" value="UniProtKB-ARBA"/>
</dbReference>
<dbReference type="InterPro" id="IPR043502">
    <property type="entry name" value="DNA/RNA_pol_sf"/>
</dbReference>
<dbReference type="Gene3D" id="3.10.10.10">
    <property type="entry name" value="HIV Type 1 Reverse Transcriptase, subunit A, domain 1"/>
    <property type="match status" value="2"/>
</dbReference>
<organism evidence="2 3">
    <name type="scientific">Araneus ventricosus</name>
    <name type="common">Orbweaver spider</name>
    <name type="synonym">Epeira ventricosa</name>
    <dbReference type="NCBI Taxonomy" id="182803"/>
    <lineage>
        <taxon>Eukaryota</taxon>
        <taxon>Metazoa</taxon>
        <taxon>Ecdysozoa</taxon>
        <taxon>Arthropoda</taxon>
        <taxon>Chelicerata</taxon>
        <taxon>Arachnida</taxon>
        <taxon>Araneae</taxon>
        <taxon>Araneomorphae</taxon>
        <taxon>Entelegynae</taxon>
        <taxon>Araneoidea</taxon>
        <taxon>Araneidae</taxon>
        <taxon>Araneus</taxon>
    </lineage>
</organism>
<evidence type="ECO:0000313" key="3">
    <source>
        <dbReference type="Proteomes" id="UP000499080"/>
    </source>
</evidence>
<dbReference type="InterPro" id="IPR000477">
    <property type="entry name" value="RT_dom"/>
</dbReference>
<dbReference type="AlphaFoldDB" id="A0A4Y2FLD3"/>
<dbReference type="Gene3D" id="3.30.70.270">
    <property type="match status" value="1"/>
</dbReference>
<dbReference type="PANTHER" id="PTHR33064:SF37">
    <property type="entry name" value="RIBONUCLEASE H"/>
    <property type="match status" value="1"/>
</dbReference>
<comment type="caution">
    <text evidence="2">The sequence shown here is derived from an EMBL/GenBank/DDBJ whole genome shotgun (WGS) entry which is preliminary data.</text>
</comment>
<name>A0A4Y2FLD3_ARAVE</name>
<dbReference type="OrthoDB" id="9950135at2759"/>
<accession>A0A4Y2FLD3</accession>
<protein>
    <recommendedName>
        <fullName evidence="1">Reverse transcriptase domain-containing protein</fullName>
    </recommendedName>
</protein>
<keyword evidence="3" id="KW-1185">Reference proteome</keyword>
<dbReference type="SUPFAM" id="SSF56672">
    <property type="entry name" value="DNA/RNA polymerases"/>
    <property type="match status" value="1"/>
</dbReference>
<sequence length="205" mass="23681">MISIQKGNYVNYTFDLKPNVFRRNVNLLADGIKIHKKIRKSQACKFEWSSPLYLVTKKDGSYRPCGDYRHLNAQTIPIATPYLEEHKCKAAIITPFVLNEFNVMSFGLKNAPATFQRFIHEVLGGLDFVFPYLDDILIASKSNKEHEIHHNLVSERLNSFGLRINISKSVEEIEFLGYLITPHGPRPLPDRVQAIMNYNRKYSRP</sequence>
<feature type="domain" description="Reverse transcriptase" evidence="1">
    <location>
        <begin position="96"/>
        <end position="178"/>
    </location>
</feature>
<gene>
    <name evidence="2" type="ORF">AVEN_122647_1</name>
</gene>
<dbReference type="InterPro" id="IPR051320">
    <property type="entry name" value="Viral_Replic_Matur_Polypro"/>
</dbReference>
<evidence type="ECO:0000313" key="2">
    <source>
        <dbReference type="EMBL" id="GBM40434.1"/>
    </source>
</evidence>